<dbReference type="EMBL" id="MLJW01008577">
    <property type="protein sequence ID" value="OIQ63912.1"/>
    <property type="molecule type" value="Genomic_DNA"/>
</dbReference>
<reference evidence="1" key="1">
    <citation type="submission" date="2016-10" db="EMBL/GenBank/DDBJ databases">
        <title>Sequence of Gallionella enrichment culture.</title>
        <authorList>
            <person name="Poehlein A."/>
            <person name="Muehling M."/>
            <person name="Daniel R."/>
        </authorList>
    </citation>
    <scope>NUCLEOTIDE SEQUENCE</scope>
</reference>
<name>A0A1J5P042_9ZZZZ</name>
<organism evidence="1">
    <name type="scientific">mine drainage metagenome</name>
    <dbReference type="NCBI Taxonomy" id="410659"/>
    <lineage>
        <taxon>unclassified sequences</taxon>
        <taxon>metagenomes</taxon>
        <taxon>ecological metagenomes</taxon>
    </lineage>
</organism>
<comment type="caution">
    <text evidence="1">The sequence shown here is derived from an EMBL/GenBank/DDBJ whole genome shotgun (WGS) entry which is preliminary data.</text>
</comment>
<protein>
    <submittedName>
        <fullName evidence="1">Uncharacterized protein</fullName>
    </submittedName>
</protein>
<gene>
    <name evidence="1" type="ORF">GALL_545410</name>
</gene>
<dbReference type="AlphaFoldDB" id="A0A1J5P042"/>
<sequence>MQTDAGIEPGVADHLAGAERNVGELGHPSVAVRAVVGEVGCGVQAGVTGAPDIEILPGEDDPVVGAVGKRALQLQAVELVVRIGAGVHKARVQILKLANEAAAKGQPVIVALILVLGIEADVSESIGQGKRPACSQRKGWIDPWMHVHRHPERADHERIPAPVRLQRDAPIGRNAAEQTGPVERVHAERVLRIESEGLVAGQFQIEQVIDERVGADTADARGECALDRRAGGGRAGERRYGVGIGPGRRGVPHILNGRVVVGRDAIDQIKRADARGVGIADVGIVPGPGMLELVRRRAGQRRQGIRRAVGDLREGADIIGDRSAPESAER</sequence>
<accession>A0A1J5P042</accession>
<evidence type="ECO:0000313" key="1">
    <source>
        <dbReference type="EMBL" id="OIQ63912.1"/>
    </source>
</evidence>
<proteinExistence type="predicted"/>